<dbReference type="SUPFAM" id="SSF55550">
    <property type="entry name" value="SH2 domain"/>
    <property type="match status" value="1"/>
</dbReference>
<dbReference type="AlphaFoldDB" id="A0A7J7K3A3"/>
<dbReference type="EMBL" id="VXIV02001488">
    <property type="protein sequence ID" value="KAF6032707.1"/>
    <property type="molecule type" value="Genomic_DNA"/>
</dbReference>
<dbReference type="GO" id="GO:0046935">
    <property type="term" value="F:1-phosphatidylinositol-3-kinase regulator activity"/>
    <property type="evidence" value="ECO:0007669"/>
    <property type="project" value="TreeGrafter"/>
</dbReference>
<dbReference type="PANTHER" id="PTHR10155">
    <property type="entry name" value="PHOSPHATIDYLINOSITOL 3-KINASE REGULATORY SUBUNIT"/>
    <property type="match status" value="1"/>
</dbReference>
<dbReference type="SUPFAM" id="SSF48350">
    <property type="entry name" value="GTPase activation domain, GAP"/>
    <property type="match status" value="1"/>
</dbReference>
<comment type="caution">
    <text evidence="4">The sequence shown here is derived from an EMBL/GenBank/DDBJ whole genome shotgun (WGS) entry which is preliminary data.</text>
</comment>
<dbReference type="InterPro" id="IPR036860">
    <property type="entry name" value="SH2_dom_sf"/>
</dbReference>
<dbReference type="PANTHER" id="PTHR10155:SF10">
    <property type="entry name" value="PI3K21B, ISOFORM B"/>
    <property type="match status" value="1"/>
</dbReference>
<dbReference type="GO" id="GO:0008286">
    <property type="term" value="P:insulin receptor signaling pathway"/>
    <property type="evidence" value="ECO:0007669"/>
    <property type="project" value="TreeGrafter"/>
</dbReference>
<keyword evidence="5" id="KW-1185">Reference proteome</keyword>
<evidence type="ECO:0000313" key="5">
    <source>
        <dbReference type="Proteomes" id="UP000593567"/>
    </source>
</evidence>
<dbReference type="Pfam" id="PF00017">
    <property type="entry name" value="SH2"/>
    <property type="match status" value="1"/>
</dbReference>
<evidence type="ECO:0000256" key="1">
    <source>
        <dbReference type="ARBA" id="ARBA00022999"/>
    </source>
</evidence>
<dbReference type="OrthoDB" id="3175255at2759"/>
<proteinExistence type="predicted"/>
<dbReference type="SMART" id="SM00252">
    <property type="entry name" value="SH2"/>
    <property type="match status" value="1"/>
</dbReference>
<organism evidence="4 5">
    <name type="scientific">Bugula neritina</name>
    <name type="common">Brown bryozoan</name>
    <name type="synonym">Sertularia neritina</name>
    <dbReference type="NCBI Taxonomy" id="10212"/>
    <lineage>
        <taxon>Eukaryota</taxon>
        <taxon>Metazoa</taxon>
        <taxon>Spiralia</taxon>
        <taxon>Lophotrochozoa</taxon>
        <taxon>Bryozoa</taxon>
        <taxon>Gymnolaemata</taxon>
        <taxon>Cheilostomatida</taxon>
        <taxon>Flustrina</taxon>
        <taxon>Buguloidea</taxon>
        <taxon>Bugulidae</taxon>
        <taxon>Bugula</taxon>
    </lineage>
</organism>
<accession>A0A7J7K3A3</accession>
<evidence type="ECO:0000259" key="3">
    <source>
        <dbReference type="PROSITE" id="PS50001"/>
    </source>
</evidence>
<dbReference type="InterPro" id="IPR008936">
    <property type="entry name" value="Rho_GTPase_activation_prot"/>
</dbReference>
<evidence type="ECO:0000313" key="4">
    <source>
        <dbReference type="EMBL" id="KAF6032707.1"/>
    </source>
</evidence>
<dbReference type="PROSITE" id="PS50001">
    <property type="entry name" value="SH2"/>
    <property type="match status" value="1"/>
</dbReference>
<name>A0A7J7K3A3_BUGNE</name>
<dbReference type="Gene3D" id="3.30.505.10">
    <property type="entry name" value="SH2 domain"/>
    <property type="match status" value="1"/>
</dbReference>
<dbReference type="Gene3D" id="1.10.555.10">
    <property type="entry name" value="Rho GTPase activation protein"/>
    <property type="match status" value="1"/>
</dbReference>
<protein>
    <recommendedName>
        <fullName evidence="3">SH2 domain-containing protein</fullName>
    </recommendedName>
</protein>
<gene>
    <name evidence="4" type="ORF">EB796_008987</name>
</gene>
<dbReference type="PRINTS" id="PR00401">
    <property type="entry name" value="SH2DOMAIN"/>
</dbReference>
<keyword evidence="1 2" id="KW-0727">SH2 domain</keyword>
<reference evidence="4" key="1">
    <citation type="submission" date="2020-06" db="EMBL/GenBank/DDBJ databases">
        <title>Draft genome of Bugula neritina, a colonial animal packing powerful symbionts and potential medicines.</title>
        <authorList>
            <person name="Rayko M."/>
        </authorList>
    </citation>
    <scope>NUCLEOTIDE SEQUENCE [LARGE SCALE GENOMIC DNA]</scope>
    <source>
        <strain evidence="4">Kwan_BN1</strain>
    </source>
</reference>
<evidence type="ECO:0000256" key="2">
    <source>
        <dbReference type="PROSITE-ProRule" id="PRU00191"/>
    </source>
</evidence>
<feature type="domain" description="SH2" evidence="3">
    <location>
        <begin position="193"/>
        <end position="290"/>
    </location>
</feature>
<dbReference type="Proteomes" id="UP000593567">
    <property type="component" value="Unassembled WGS sequence"/>
</dbReference>
<dbReference type="InterPro" id="IPR000980">
    <property type="entry name" value="SH2"/>
</dbReference>
<dbReference type="GO" id="GO:0005942">
    <property type="term" value="C:phosphatidylinositol 3-kinase complex"/>
    <property type="evidence" value="ECO:0007669"/>
    <property type="project" value="TreeGrafter"/>
</dbReference>
<sequence>MLLLSYLNYCQKFEVQVPFKHCLIEINLPALLALYYTTAVVFPVSGLGESEGISVLGCLVNQLPKYHNSTLQYLFSHFYKIIEGSQSKGDDIHLALAKAFCHIILRPDWSEISTFVGNTQHHLTVLRRLFSLFDNNNTECDKHTKSQGDAAGCGGDLCVGVGGSGTVDGKWKYDSQLMSAGDEWLLPLDQYAWYWGEASREEVHEATSDLDDGSFLVRNATSHHTHGDYTLVLRKGGSNLLIKIYHRHGLYGFCTDSCSFDSVPALISYYQHNSLEEYNPQLNIRLHRGIARHSQYEVVRTSDPHSLIVQLERNHGELLSLTRDCEHLQEKQFKLSHDIKMLLQAQESFKELSKILRNRLISILCRNLMERLQKYKRIPRH</sequence>
<dbReference type="GO" id="GO:0046854">
    <property type="term" value="P:phosphatidylinositol phosphate biosynthetic process"/>
    <property type="evidence" value="ECO:0007669"/>
    <property type="project" value="TreeGrafter"/>
</dbReference>